<gene>
    <name evidence="2" type="ORF">RchiOBHm_Chr6g0244341</name>
</gene>
<organism evidence="2 3">
    <name type="scientific">Rosa chinensis</name>
    <name type="common">China rose</name>
    <dbReference type="NCBI Taxonomy" id="74649"/>
    <lineage>
        <taxon>Eukaryota</taxon>
        <taxon>Viridiplantae</taxon>
        <taxon>Streptophyta</taxon>
        <taxon>Embryophyta</taxon>
        <taxon>Tracheophyta</taxon>
        <taxon>Spermatophyta</taxon>
        <taxon>Magnoliopsida</taxon>
        <taxon>eudicotyledons</taxon>
        <taxon>Gunneridae</taxon>
        <taxon>Pentapetalae</taxon>
        <taxon>rosids</taxon>
        <taxon>fabids</taxon>
        <taxon>Rosales</taxon>
        <taxon>Rosaceae</taxon>
        <taxon>Rosoideae</taxon>
        <taxon>Rosoideae incertae sedis</taxon>
        <taxon>Rosa</taxon>
    </lineage>
</organism>
<proteinExistence type="predicted"/>
<protein>
    <submittedName>
        <fullName evidence="2">Uncharacterized protein</fullName>
    </submittedName>
</protein>
<comment type="caution">
    <text evidence="2">The sequence shown here is derived from an EMBL/GenBank/DDBJ whole genome shotgun (WGS) entry which is preliminary data.</text>
</comment>
<keyword evidence="1" id="KW-1133">Transmembrane helix</keyword>
<reference evidence="2 3" key="1">
    <citation type="journal article" date="2018" name="Nat. Genet.">
        <title>The Rosa genome provides new insights in the design of modern roses.</title>
        <authorList>
            <person name="Bendahmane M."/>
        </authorList>
    </citation>
    <scope>NUCLEOTIDE SEQUENCE [LARGE SCALE GENOMIC DNA]</scope>
    <source>
        <strain evidence="3">cv. Old Blush</strain>
    </source>
</reference>
<keyword evidence="3" id="KW-1185">Reference proteome</keyword>
<evidence type="ECO:0000313" key="2">
    <source>
        <dbReference type="EMBL" id="PRQ21898.1"/>
    </source>
</evidence>
<dbReference type="Proteomes" id="UP000238479">
    <property type="component" value="Chromosome 6"/>
</dbReference>
<dbReference type="EMBL" id="PDCK01000044">
    <property type="protein sequence ID" value="PRQ21898.1"/>
    <property type="molecule type" value="Genomic_DNA"/>
</dbReference>
<dbReference type="Gramene" id="PRQ21898">
    <property type="protein sequence ID" value="PRQ21898"/>
    <property type="gene ID" value="RchiOBHm_Chr6g0244341"/>
</dbReference>
<evidence type="ECO:0000313" key="3">
    <source>
        <dbReference type="Proteomes" id="UP000238479"/>
    </source>
</evidence>
<evidence type="ECO:0000256" key="1">
    <source>
        <dbReference type="SAM" id="Phobius"/>
    </source>
</evidence>
<feature type="transmembrane region" description="Helical" evidence="1">
    <location>
        <begin position="12"/>
        <end position="31"/>
    </location>
</feature>
<accession>A0A2P6PIZ8</accession>
<sequence length="58" mass="6674">MVLTLALRSLPSILYVTFFIHLINFTLLVHFSSTEKKEKKEVFHAICQFPASSNSVYI</sequence>
<keyword evidence="1" id="KW-0812">Transmembrane</keyword>
<dbReference type="AlphaFoldDB" id="A0A2P6PIZ8"/>
<keyword evidence="1" id="KW-0472">Membrane</keyword>
<name>A0A2P6PIZ8_ROSCH</name>